<name>A0A1H6FTV0_THEAL</name>
<evidence type="ECO:0000313" key="2">
    <source>
        <dbReference type="EMBL" id="SEH14239.1"/>
    </source>
</evidence>
<sequence>MSAVVWVMMGIAIWHFAVFVPDRFLGGIVGAFCAAVVGAFVFGLAVNGFDVPGRSETHFEQAVLAVPGALIGLTVCWLVGARRERAAERAVAR</sequence>
<keyword evidence="1" id="KW-0812">Transmembrane</keyword>
<keyword evidence="1" id="KW-0472">Membrane</keyword>
<dbReference type="AlphaFoldDB" id="A0A1H6FTV0"/>
<dbReference type="EMBL" id="FNWJ01000002">
    <property type="protein sequence ID" value="SEH14239.1"/>
    <property type="molecule type" value="Genomic_DNA"/>
</dbReference>
<evidence type="ECO:0000313" key="3">
    <source>
        <dbReference type="Proteomes" id="UP000222056"/>
    </source>
</evidence>
<dbReference type="RefSeq" id="WP_093117918.1">
    <property type="nucleotide sequence ID" value="NZ_FNWJ01000002.1"/>
</dbReference>
<gene>
    <name evidence="2" type="ORF">SAMN02745716_1572</name>
</gene>
<proteinExistence type="predicted"/>
<dbReference type="Proteomes" id="UP000222056">
    <property type="component" value="Unassembled WGS sequence"/>
</dbReference>
<keyword evidence="3" id="KW-1185">Reference proteome</keyword>
<evidence type="ECO:0008006" key="4">
    <source>
        <dbReference type="Google" id="ProtNLM"/>
    </source>
</evidence>
<evidence type="ECO:0000256" key="1">
    <source>
        <dbReference type="SAM" id="Phobius"/>
    </source>
</evidence>
<reference evidence="3" key="1">
    <citation type="submission" date="2016-10" db="EMBL/GenBank/DDBJ databases">
        <authorList>
            <person name="Varghese N."/>
            <person name="Submissions S."/>
        </authorList>
    </citation>
    <scope>NUCLEOTIDE SEQUENCE [LARGE SCALE GENOMIC DNA]</scope>
    <source>
        <strain evidence="3">ATCC 35263</strain>
    </source>
</reference>
<feature type="transmembrane region" description="Helical" evidence="1">
    <location>
        <begin position="28"/>
        <end position="49"/>
    </location>
</feature>
<dbReference type="OrthoDB" id="5244398at2"/>
<feature type="transmembrane region" description="Helical" evidence="1">
    <location>
        <begin position="6"/>
        <end position="21"/>
    </location>
</feature>
<dbReference type="STRING" id="29539.SAMN02745716_1572"/>
<keyword evidence="1" id="KW-1133">Transmembrane helix</keyword>
<protein>
    <recommendedName>
        <fullName evidence="4">Transglycosylase associated protein</fullName>
    </recommendedName>
</protein>
<accession>A0A1H6FTV0</accession>
<feature type="transmembrane region" description="Helical" evidence="1">
    <location>
        <begin position="61"/>
        <end position="80"/>
    </location>
</feature>
<organism evidence="2 3">
    <name type="scientific">Thermoleophilum album</name>
    <dbReference type="NCBI Taxonomy" id="29539"/>
    <lineage>
        <taxon>Bacteria</taxon>
        <taxon>Bacillati</taxon>
        <taxon>Actinomycetota</taxon>
        <taxon>Thermoleophilia</taxon>
        <taxon>Thermoleophilales</taxon>
        <taxon>Thermoleophilaceae</taxon>
        <taxon>Thermoleophilum</taxon>
    </lineage>
</organism>